<dbReference type="InterPro" id="IPR001910">
    <property type="entry name" value="Inosine/uridine_hydrolase_dom"/>
</dbReference>
<reference evidence="5 6" key="1">
    <citation type="submission" date="2020-04" db="EMBL/GenBank/DDBJ databases">
        <title>Flammeovirga sp. SR4, a novel species isolated from seawater.</title>
        <authorList>
            <person name="Wang X."/>
        </authorList>
    </citation>
    <scope>NUCLEOTIDE SEQUENCE [LARGE SCALE GENOMIC DNA]</scope>
    <source>
        <strain evidence="5 6">ATCC 23126</strain>
    </source>
</reference>
<evidence type="ECO:0000256" key="2">
    <source>
        <dbReference type="ARBA" id="ARBA00023295"/>
    </source>
</evidence>
<dbReference type="EMBL" id="JABANE010000070">
    <property type="protein sequence ID" value="NME70648.1"/>
    <property type="molecule type" value="Genomic_DNA"/>
</dbReference>
<dbReference type="GO" id="GO:0008477">
    <property type="term" value="F:purine nucleosidase activity"/>
    <property type="evidence" value="ECO:0007669"/>
    <property type="project" value="TreeGrafter"/>
</dbReference>
<dbReference type="GO" id="GO:0005829">
    <property type="term" value="C:cytosol"/>
    <property type="evidence" value="ECO:0007669"/>
    <property type="project" value="TreeGrafter"/>
</dbReference>
<feature type="domain" description="Inosine/uridine-preferring nucleoside hydrolase" evidence="4">
    <location>
        <begin position="30"/>
        <end position="310"/>
    </location>
</feature>
<dbReference type="SUPFAM" id="SSF53590">
    <property type="entry name" value="Nucleoside hydrolase"/>
    <property type="match status" value="1"/>
</dbReference>
<dbReference type="PANTHER" id="PTHR12304:SF4">
    <property type="entry name" value="URIDINE NUCLEOSIDASE"/>
    <property type="match status" value="1"/>
</dbReference>
<evidence type="ECO:0000259" key="4">
    <source>
        <dbReference type="Pfam" id="PF01156"/>
    </source>
</evidence>
<organism evidence="5 6">
    <name type="scientific">Flammeovirga aprica JL-4</name>
    <dbReference type="NCBI Taxonomy" id="694437"/>
    <lineage>
        <taxon>Bacteria</taxon>
        <taxon>Pseudomonadati</taxon>
        <taxon>Bacteroidota</taxon>
        <taxon>Cytophagia</taxon>
        <taxon>Cytophagales</taxon>
        <taxon>Flammeovirgaceae</taxon>
        <taxon>Flammeovirga</taxon>
    </lineage>
</organism>
<dbReference type="InterPro" id="IPR036452">
    <property type="entry name" value="Ribo_hydro-like"/>
</dbReference>
<keyword evidence="2" id="KW-0326">Glycosidase</keyword>
<protein>
    <submittedName>
        <fullName evidence="5">Nucleoside hydrolase</fullName>
    </submittedName>
</protein>
<dbReference type="Gene3D" id="3.90.245.10">
    <property type="entry name" value="Ribonucleoside hydrolase-like"/>
    <property type="match status" value="1"/>
</dbReference>
<accession>A0A7X9XBG8</accession>
<evidence type="ECO:0000313" key="5">
    <source>
        <dbReference type="EMBL" id="NME70648.1"/>
    </source>
</evidence>
<evidence type="ECO:0000256" key="1">
    <source>
        <dbReference type="ARBA" id="ARBA00022801"/>
    </source>
</evidence>
<evidence type="ECO:0000256" key="3">
    <source>
        <dbReference type="SAM" id="SignalP"/>
    </source>
</evidence>
<evidence type="ECO:0000313" key="6">
    <source>
        <dbReference type="Proteomes" id="UP000576082"/>
    </source>
</evidence>
<dbReference type="AlphaFoldDB" id="A0A7X9XBG8"/>
<sequence>MKFLMKIALVWSVLLTSTSLFAQSPQKEKIIFDCDLGDDIDDMYALALMLASPEFEVMGIVMDFANTPERGKMALKLLYELGLDDIPVVIGRKTSDVYSPQYIWAEGFDQLKPSPMDAVEFISSTLEKYPNEVNLVTVGPVPNMKDLLDKDPTILQKAKHIYAMFGSFNMGYNSSTTPSPEWNVVADVEASKAFVEADKGGKITYVPLDVTAFVTVSEENRNLLQMRNSTLTDAICANYVLWRYMHYAKDLNYVPIVYDAVAIGVILWPELFHIEEGYVEVDDKGYTSINKEKKPNAKIALHINEDEFMQRMMKRLLLQNLDKN</sequence>
<dbReference type="Pfam" id="PF01156">
    <property type="entry name" value="IU_nuc_hydro"/>
    <property type="match status" value="1"/>
</dbReference>
<proteinExistence type="predicted"/>
<dbReference type="Proteomes" id="UP000576082">
    <property type="component" value="Unassembled WGS sequence"/>
</dbReference>
<dbReference type="InterPro" id="IPR023186">
    <property type="entry name" value="IUNH"/>
</dbReference>
<dbReference type="PANTHER" id="PTHR12304">
    <property type="entry name" value="INOSINE-URIDINE PREFERRING NUCLEOSIDE HYDROLASE"/>
    <property type="match status" value="1"/>
</dbReference>
<keyword evidence="1 5" id="KW-0378">Hydrolase</keyword>
<name>A0A7X9XBG8_9BACT</name>
<feature type="chain" id="PRO_5031333298" evidence="3">
    <location>
        <begin position="23"/>
        <end position="324"/>
    </location>
</feature>
<feature type="signal peptide" evidence="3">
    <location>
        <begin position="1"/>
        <end position="22"/>
    </location>
</feature>
<keyword evidence="3" id="KW-0732">Signal</keyword>
<comment type="caution">
    <text evidence="5">The sequence shown here is derived from an EMBL/GenBank/DDBJ whole genome shotgun (WGS) entry which is preliminary data.</text>
</comment>
<gene>
    <name evidence="5" type="ORF">HHU12_21910</name>
</gene>
<keyword evidence="6" id="KW-1185">Reference proteome</keyword>
<dbReference type="GO" id="GO:0006152">
    <property type="term" value="P:purine nucleoside catabolic process"/>
    <property type="evidence" value="ECO:0007669"/>
    <property type="project" value="TreeGrafter"/>
</dbReference>